<reference evidence="1 2" key="1">
    <citation type="submission" date="2019-11" db="EMBL/GenBank/DDBJ databases">
        <authorList>
            <person name="Li X."/>
        </authorList>
    </citation>
    <scope>NUCLEOTIDE SEQUENCE [LARGE SCALE GENOMIC DNA]</scope>
    <source>
        <strain evidence="1 2">L9</strain>
    </source>
</reference>
<comment type="caution">
    <text evidence="1">The sequence shown here is derived from an EMBL/GenBank/DDBJ whole genome shotgun (WGS) entry which is preliminary data.</text>
</comment>
<accession>A0A6N8FCI0</accession>
<protein>
    <submittedName>
        <fullName evidence="1">Uncharacterized protein</fullName>
    </submittedName>
</protein>
<keyword evidence="2" id="KW-1185">Reference proteome</keyword>
<name>A0A6N8FCI0_9BACI</name>
<evidence type="ECO:0000313" key="1">
    <source>
        <dbReference type="EMBL" id="MUK87372.1"/>
    </source>
</evidence>
<evidence type="ECO:0000313" key="2">
    <source>
        <dbReference type="Proteomes" id="UP000469125"/>
    </source>
</evidence>
<dbReference type="EMBL" id="WOCA01000002">
    <property type="protein sequence ID" value="MUK87372.1"/>
    <property type="molecule type" value="Genomic_DNA"/>
</dbReference>
<gene>
    <name evidence="1" type="ORF">GMD78_03020</name>
</gene>
<dbReference type="AlphaFoldDB" id="A0A6N8FCI0"/>
<proteinExistence type="predicted"/>
<dbReference type="RefSeq" id="WP_155667034.1">
    <property type="nucleotide sequence ID" value="NZ_WOCA01000002.1"/>
</dbReference>
<organism evidence="1 2">
    <name type="scientific">Ornithinibacillus caprae</name>
    <dbReference type="NCBI Taxonomy" id="2678566"/>
    <lineage>
        <taxon>Bacteria</taxon>
        <taxon>Bacillati</taxon>
        <taxon>Bacillota</taxon>
        <taxon>Bacilli</taxon>
        <taxon>Bacillales</taxon>
        <taxon>Bacillaceae</taxon>
        <taxon>Ornithinibacillus</taxon>
    </lineage>
</organism>
<sequence length="51" mass="6010">MDKRKNETKQLEILLRNAYEKGYKGATLQELMEDMKKGLQNITHETKKSNI</sequence>
<dbReference type="Proteomes" id="UP000469125">
    <property type="component" value="Unassembled WGS sequence"/>
</dbReference>